<gene>
    <name evidence="2" type="ORF">HannXRQ_Chr03g0063611</name>
</gene>
<dbReference type="Proteomes" id="UP000215914">
    <property type="component" value="Chromosome 3"/>
</dbReference>
<name>A0A251V4Y0_HELAN</name>
<protein>
    <submittedName>
        <fullName evidence="2">Uncharacterized protein</fullName>
    </submittedName>
</protein>
<evidence type="ECO:0000313" key="2">
    <source>
        <dbReference type="EMBL" id="OTG30359.1"/>
    </source>
</evidence>
<organism evidence="2 3">
    <name type="scientific">Helianthus annuus</name>
    <name type="common">Common sunflower</name>
    <dbReference type="NCBI Taxonomy" id="4232"/>
    <lineage>
        <taxon>Eukaryota</taxon>
        <taxon>Viridiplantae</taxon>
        <taxon>Streptophyta</taxon>
        <taxon>Embryophyta</taxon>
        <taxon>Tracheophyta</taxon>
        <taxon>Spermatophyta</taxon>
        <taxon>Magnoliopsida</taxon>
        <taxon>eudicotyledons</taxon>
        <taxon>Gunneridae</taxon>
        <taxon>Pentapetalae</taxon>
        <taxon>asterids</taxon>
        <taxon>campanulids</taxon>
        <taxon>Asterales</taxon>
        <taxon>Asteraceae</taxon>
        <taxon>Asteroideae</taxon>
        <taxon>Heliantheae alliance</taxon>
        <taxon>Heliantheae</taxon>
        <taxon>Helianthus</taxon>
    </lineage>
</organism>
<dbReference type="AlphaFoldDB" id="A0A251V4Y0"/>
<evidence type="ECO:0000256" key="1">
    <source>
        <dbReference type="SAM" id="Phobius"/>
    </source>
</evidence>
<evidence type="ECO:0000313" key="3">
    <source>
        <dbReference type="Proteomes" id="UP000215914"/>
    </source>
</evidence>
<accession>A0A251V4Y0</accession>
<sequence length="54" mass="6324">MRLKPKCLSQSFLEIYKKISRPSSLRIVSFTSINHLLLLLQLIIYPSPYVCRSK</sequence>
<keyword evidence="3" id="KW-1185">Reference proteome</keyword>
<reference evidence="3" key="1">
    <citation type="journal article" date="2017" name="Nature">
        <title>The sunflower genome provides insights into oil metabolism, flowering and Asterid evolution.</title>
        <authorList>
            <person name="Badouin H."/>
            <person name="Gouzy J."/>
            <person name="Grassa C.J."/>
            <person name="Murat F."/>
            <person name="Staton S.E."/>
            <person name="Cottret L."/>
            <person name="Lelandais-Briere C."/>
            <person name="Owens G.L."/>
            <person name="Carrere S."/>
            <person name="Mayjonade B."/>
            <person name="Legrand L."/>
            <person name="Gill N."/>
            <person name="Kane N.C."/>
            <person name="Bowers J.E."/>
            <person name="Hubner S."/>
            <person name="Bellec A."/>
            <person name="Berard A."/>
            <person name="Berges H."/>
            <person name="Blanchet N."/>
            <person name="Boniface M.C."/>
            <person name="Brunel D."/>
            <person name="Catrice O."/>
            <person name="Chaidir N."/>
            <person name="Claudel C."/>
            <person name="Donnadieu C."/>
            <person name="Faraut T."/>
            <person name="Fievet G."/>
            <person name="Helmstetter N."/>
            <person name="King M."/>
            <person name="Knapp S.J."/>
            <person name="Lai Z."/>
            <person name="Le Paslier M.C."/>
            <person name="Lippi Y."/>
            <person name="Lorenzon L."/>
            <person name="Mandel J.R."/>
            <person name="Marage G."/>
            <person name="Marchand G."/>
            <person name="Marquand E."/>
            <person name="Bret-Mestries E."/>
            <person name="Morien E."/>
            <person name="Nambeesan S."/>
            <person name="Nguyen T."/>
            <person name="Pegot-Espagnet P."/>
            <person name="Pouilly N."/>
            <person name="Raftis F."/>
            <person name="Sallet E."/>
            <person name="Schiex T."/>
            <person name="Thomas J."/>
            <person name="Vandecasteele C."/>
            <person name="Vares D."/>
            <person name="Vear F."/>
            <person name="Vautrin S."/>
            <person name="Crespi M."/>
            <person name="Mangin B."/>
            <person name="Burke J.M."/>
            <person name="Salse J."/>
            <person name="Munos S."/>
            <person name="Vincourt P."/>
            <person name="Rieseberg L.H."/>
            <person name="Langlade N.B."/>
        </authorList>
    </citation>
    <scope>NUCLEOTIDE SEQUENCE [LARGE SCALE GENOMIC DNA]</scope>
    <source>
        <strain evidence="3">cv. SF193</strain>
    </source>
</reference>
<keyword evidence="1" id="KW-0812">Transmembrane</keyword>
<dbReference type="InParanoid" id="A0A251V4Y0"/>
<keyword evidence="1" id="KW-0472">Membrane</keyword>
<keyword evidence="1" id="KW-1133">Transmembrane helix</keyword>
<feature type="transmembrane region" description="Helical" evidence="1">
    <location>
        <begin position="27"/>
        <end position="45"/>
    </location>
</feature>
<proteinExistence type="predicted"/>
<dbReference type="EMBL" id="CM007892">
    <property type="protein sequence ID" value="OTG30359.1"/>
    <property type="molecule type" value="Genomic_DNA"/>
</dbReference>